<dbReference type="PANTHER" id="PTHR23142">
    <property type="entry name" value="PRE-MRNA-SPLICING FACTOR 38A-RELATED"/>
    <property type="match status" value="1"/>
</dbReference>
<dbReference type="GO" id="GO:0000398">
    <property type="term" value="P:mRNA splicing, via spliceosome"/>
    <property type="evidence" value="ECO:0007669"/>
    <property type="project" value="UniProtKB-UniRule"/>
</dbReference>
<organism evidence="9 10">
    <name type="scientific">Raphidocelis subcapitata</name>
    <dbReference type="NCBI Taxonomy" id="307507"/>
    <lineage>
        <taxon>Eukaryota</taxon>
        <taxon>Viridiplantae</taxon>
        <taxon>Chlorophyta</taxon>
        <taxon>core chlorophytes</taxon>
        <taxon>Chlorophyceae</taxon>
        <taxon>CS clade</taxon>
        <taxon>Sphaeropleales</taxon>
        <taxon>Selenastraceae</taxon>
        <taxon>Raphidocelis</taxon>
    </lineage>
</organism>
<feature type="compositionally biased region" description="Basic and acidic residues" evidence="8">
    <location>
        <begin position="323"/>
        <end position="340"/>
    </location>
</feature>
<feature type="compositionally biased region" description="Basic and acidic residues" evidence="8">
    <location>
        <begin position="401"/>
        <end position="411"/>
    </location>
</feature>
<dbReference type="Proteomes" id="UP000247498">
    <property type="component" value="Unassembled WGS sequence"/>
</dbReference>
<dbReference type="Pfam" id="PF03371">
    <property type="entry name" value="PRP38"/>
    <property type="match status" value="1"/>
</dbReference>
<feature type="compositionally biased region" description="Basic and acidic residues" evidence="8">
    <location>
        <begin position="218"/>
        <end position="234"/>
    </location>
</feature>
<evidence type="ECO:0000256" key="7">
    <source>
        <dbReference type="RuleBase" id="RU367025"/>
    </source>
</evidence>
<feature type="compositionally biased region" description="Gly residues" evidence="8">
    <location>
        <begin position="313"/>
        <end position="322"/>
    </location>
</feature>
<dbReference type="STRING" id="307507.A0A2V0PFQ7"/>
<dbReference type="InParanoid" id="A0A2V0PFQ7"/>
<comment type="function">
    <text evidence="7">Required for pre-mRNA splicing.</text>
</comment>
<comment type="caution">
    <text evidence="9">The sequence shown here is derived from an EMBL/GenBank/DDBJ whole genome shotgun (WGS) entry which is preliminary data.</text>
</comment>
<comment type="subcellular location">
    <subcellularLocation>
        <location evidence="1 7">Nucleus</location>
    </subcellularLocation>
</comment>
<keyword evidence="5 7" id="KW-0508">mRNA splicing</keyword>
<feature type="compositionally biased region" description="Basic and acidic residues" evidence="8">
    <location>
        <begin position="186"/>
        <end position="196"/>
    </location>
</feature>
<evidence type="ECO:0000313" key="10">
    <source>
        <dbReference type="Proteomes" id="UP000247498"/>
    </source>
</evidence>
<sequence length="462" mass="49958">MEIYGNPTTFNLETVLKQNITACDYYRNDCTRLTDWQAVVDEIYNAVSDIEPWIGGNARGPSSAFCLLHRLFTLRLSVEEITATINHADSPFIRALGFLYLRYVCDPRNLWNWFKGYVEDKEEIRPTKFAGNITMGEFCRDLLLEQYYFETIFPRIPKKVQDDIIAALTARGLPTTGKGNAGTGGPDRRGADEGNRRPASVKASLSVAMGQKAPNRAGTKDFSVREALWEEKMGGRGGGGRGGGGRDGGGRDGGRDGERGERGGDERGGGRERDRDRDWDRGGGGRERGGGGGGGVRDYRDRDRDWERERSGRGGGGGGGGGRDYDRGGGRGEYRERGGGDYRGGGGGGGGGGRDYRDRGRERSPDRRRFSRSPERRRYSRSRSRSPARYGGGGGGGGGGRDARDVFRDAAADAGAAGGDVRSRYGDANGSRLFDEGGGGYRGGRGGEEVYRLGARKGGGYR</sequence>
<evidence type="ECO:0000256" key="1">
    <source>
        <dbReference type="ARBA" id="ARBA00004123"/>
    </source>
</evidence>
<dbReference type="AlphaFoldDB" id="A0A2V0PFQ7"/>
<feature type="compositionally biased region" description="Gly residues" evidence="8">
    <location>
        <begin position="235"/>
        <end position="247"/>
    </location>
</feature>
<accession>A0A2V0PFQ7</accession>
<evidence type="ECO:0000256" key="8">
    <source>
        <dbReference type="SAM" id="MobiDB-lite"/>
    </source>
</evidence>
<evidence type="ECO:0000313" key="9">
    <source>
        <dbReference type="EMBL" id="GBF98688.1"/>
    </source>
</evidence>
<feature type="compositionally biased region" description="Gly residues" evidence="8">
    <location>
        <begin position="341"/>
        <end position="353"/>
    </location>
</feature>
<keyword evidence="4 7" id="KW-0747">Spliceosome</keyword>
<feature type="compositionally biased region" description="Basic and acidic residues" evidence="8">
    <location>
        <begin position="354"/>
        <end position="377"/>
    </location>
</feature>
<evidence type="ECO:0000256" key="3">
    <source>
        <dbReference type="ARBA" id="ARBA00022664"/>
    </source>
</evidence>
<dbReference type="GO" id="GO:0005681">
    <property type="term" value="C:spliceosomal complex"/>
    <property type="evidence" value="ECO:0007669"/>
    <property type="project" value="UniProtKB-KW"/>
</dbReference>
<dbReference type="OrthoDB" id="3881at2759"/>
<evidence type="ECO:0000256" key="6">
    <source>
        <dbReference type="ARBA" id="ARBA00023242"/>
    </source>
</evidence>
<gene>
    <name evidence="9" type="ORF">Rsub_11402</name>
</gene>
<feature type="compositionally biased region" description="Basic and acidic residues" evidence="8">
    <location>
        <begin position="248"/>
        <end position="289"/>
    </location>
</feature>
<feature type="compositionally biased region" description="Gly residues" evidence="8">
    <location>
        <begin position="390"/>
        <end position="400"/>
    </location>
</feature>
<name>A0A2V0PFQ7_9CHLO</name>
<feature type="compositionally biased region" description="Basic and acidic residues" evidence="8">
    <location>
        <begin position="297"/>
        <end position="312"/>
    </location>
</feature>
<evidence type="ECO:0000256" key="2">
    <source>
        <dbReference type="ARBA" id="ARBA00006164"/>
    </source>
</evidence>
<dbReference type="InterPro" id="IPR005037">
    <property type="entry name" value="PRP38"/>
</dbReference>
<reference evidence="9 10" key="1">
    <citation type="journal article" date="2018" name="Sci. Rep.">
        <title>Raphidocelis subcapitata (=Pseudokirchneriella subcapitata) provides an insight into genome evolution and environmental adaptations in the Sphaeropleales.</title>
        <authorList>
            <person name="Suzuki S."/>
            <person name="Yamaguchi H."/>
            <person name="Nakajima N."/>
            <person name="Kawachi M."/>
        </authorList>
    </citation>
    <scope>NUCLEOTIDE SEQUENCE [LARGE SCALE GENOMIC DNA]</scope>
    <source>
        <strain evidence="9 10">NIES-35</strain>
    </source>
</reference>
<proteinExistence type="inferred from homology"/>
<protein>
    <recommendedName>
        <fullName evidence="7">Pre-mRNA-splicing factor 38</fullName>
    </recommendedName>
</protein>
<comment type="similarity">
    <text evidence="2 7">Belongs to the PRP38 family.</text>
</comment>
<keyword evidence="6 7" id="KW-0539">Nucleus</keyword>
<keyword evidence="3 7" id="KW-0507">mRNA processing</keyword>
<keyword evidence="10" id="KW-1185">Reference proteome</keyword>
<dbReference type="EMBL" id="BDRX01000132">
    <property type="protein sequence ID" value="GBF98688.1"/>
    <property type="molecule type" value="Genomic_DNA"/>
</dbReference>
<feature type="region of interest" description="Disordered" evidence="8">
    <location>
        <begin position="173"/>
        <end position="448"/>
    </location>
</feature>
<evidence type="ECO:0000256" key="5">
    <source>
        <dbReference type="ARBA" id="ARBA00023187"/>
    </source>
</evidence>
<evidence type="ECO:0000256" key="4">
    <source>
        <dbReference type="ARBA" id="ARBA00022728"/>
    </source>
</evidence>